<comment type="caution">
    <text evidence="1">The sequence shown here is derived from an EMBL/GenBank/DDBJ whole genome shotgun (WGS) entry which is preliminary data.</text>
</comment>
<organism evidence="1 2">
    <name type="scientific">Xanthomonas hortorum pv. pelargonii</name>
    <dbReference type="NCBI Taxonomy" id="453602"/>
    <lineage>
        <taxon>Bacteria</taxon>
        <taxon>Pseudomonadati</taxon>
        <taxon>Pseudomonadota</taxon>
        <taxon>Gammaproteobacteria</taxon>
        <taxon>Lysobacterales</taxon>
        <taxon>Lysobacteraceae</taxon>
        <taxon>Xanthomonas</taxon>
    </lineage>
</organism>
<name>A0AAW9ZVH4_9XANT</name>
<proteinExistence type="predicted"/>
<evidence type="ECO:0000313" key="2">
    <source>
        <dbReference type="Proteomes" id="UP000548771"/>
    </source>
</evidence>
<reference evidence="2" key="1">
    <citation type="journal article" date="2020" name="Syst. Appl. Microbiol.">
        <title>Clarifying the taxonomy of the causal agent of bacterial leaf spot of lettuce through a polyphasic approach reveals that Xanthomonas cynarae Trebaol et al. 2000 emend. Timilsina et al. 2019 is a later heterotypic synonym of Xanthomonas hortorum Vauterin et al. 1995.</title>
        <authorList>
            <person name="Moriniere L."/>
            <person name="Burlet A."/>
            <person name="Rosenthal E.R."/>
            <person name="Nesme X."/>
            <person name="Portier P."/>
            <person name="Bull C.T."/>
            <person name="Lavire C."/>
            <person name="Fischer-Le Saux M."/>
            <person name="Bertolla F."/>
        </authorList>
    </citation>
    <scope>NUCLEOTIDE SEQUENCE [LARGE SCALE GENOMIC DNA]</scope>
    <source>
        <strain evidence="2">CFBP2533</strain>
    </source>
</reference>
<dbReference type="Proteomes" id="UP000548771">
    <property type="component" value="Unassembled WGS sequence"/>
</dbReference>
<sequence length="94" mass="10499">MHITFSSIKIRDLCECSSRAADFFGLDEAKILQRVLADLKAAYSLEELPPLYVVSNQGKSQIKITADGFTISANIMMVEVEKIIAIKMKGLKYE</sequence>
<dbReference type="EMBL" id="SMDX01000020">
    <property type="protein sequence ID" value="NMI23154.1"/>
    <property type="molecule type" value="Genomic_DNA"/>
</dbReference>
<accession>A0AAW9ZVH4</accession>
<evidence type="ECO:0000313" key="1">
    <source>
        <dbReference type="EMBL" id="NMI23154.1"/>
    </source>
</evidence>
<dbReference type="AlphaFoldDB" id="A0AAW9ZVH4"/>
<dbReference type="RefSeq" id="WP_168959047.1">
    <property type="nucleotide sequence ID" value="NZ_CP098604.1"/>
</dbReference>
<protein>
    <submittedName>
        <fullName evidence="1">Uncharacterized protein</fullName>
    </submittedName>
</protein>
<gene>
    <name evidence="1" type="ORF">E1J24_15200</name>
</gene>